<sequence length="1259" mass="128802">MSNYSADNENNKILSIFEAAKFLKVSEKTLRRWEFNGKLSPIRTQGGHRRYSLSQLVLYKNSKKLKVKPISTFKANLLEVISVQKYKNNENNLLFREIYTNLPVINKKIIFSFFAVMFFLLSISLVNVKTNFVAGLKTYANNKISNLNINSKSSSDVPQLNKKEELTQVLAATSFNNISFNVNTESNFREDANFDKTINANGGTITSTAQTFNLIDTSPTLNIGGAATNVTIGADTGTTTIKNSLTVEGTDNDIAGTLNLSGNTLTSTDDLLINPTGGGVKIGTGTQNSVDLSGSDLYVTGDLEVDGIAYIPTLSINSDNFTDLTGTGLQISSGSLQTTLGTAIESSEIADDTIKEVDLNASNSATNGFLLSYNSSTGGFTWTTSSFTDTRGIDTVQESDVTINSATATTVDFLGGDFDLSESPAGELNVQLASILTTPTGVSGGWDVSTTLTSGTADAFAVSASGTITIPVTEDITFGTIGLNDVGVSNVTSGASRVGAFDEFANSSSTNIQDVLDDLDAAIGAGSSKWAQASGFIYVANDTDDVVLGGTTVANGTFYFDESAANLYLGTNETLNGVLTIYSSGVAITDPTITTDASGNLIITSANFNTTATGINATAIGATTPSTAAFSTLSSTGTTTLASGAGAVTTIGNTTGSINLNGTTLGLTANGTGNDITLNLVDDNTDALDIQQSTNNYININTTNSSEEITFGNAITNPVFTFAGGGNLLVTGADILGPSGENIDLGEASADIITFYVGGSAELGLSSTAIYPTTDSGLDVGSASSQFADLYLDGGNINLDNSTDIDIDDALATSFSISEGSNEYLNISTDATEAVTLDLPVTGGTSTTGNLFTSNIAKTINLGTGTLADTINIGNGGSTADTINIGNAAVASTITIGNSSATGVSITDDNWSITSAGTATFPLANLTNSSNQLVFDSDGAAPGTLTWTPTTSGKTIILPDANGTVAVSVSAPITLSVAGNIACPTCLTSSTTLFTLVATSGSNSTITSGDNVTLTAGSGITTTGDGADTVTIASTLGTSIESSEITDNTITTADLNAVLTFADGDFLDLGLILHDDSALQGLRLPNTGASPASPSSGEGFIAYDATNNVIKYYDGGSWVTVSSGSGASKWTESLGVLYPNTITDDLAIGGTTITAAAFGVDESANTIYLGDGVGAGSTTLTFKSDAGADTGNLLYNTDDQFQFSGGDVVIDQDLTVTGGDLLGSSGENIDLGEATAVTTTFYIGGTGELTLAAAALAPF</sequence>
<name>A0A0G0L7C9_9BACT</name>
<evidence type="ECO:0000256" key="1">
    <source>
        <dbReference type="SAM" id="Phobius"/>
    </source>
</evidence>
<evidence type="ECO:0000313" key="3">
    <source>
        <dbReference type="EMBL" id="KKQ86912.1"/>
    </source>
</evidence>
<gene>
    <name evidence="3" type="ORF">UT10_C0014G0001</name>
</gene>
<dbReference type="CDD" id="cd04762">
    <property type="entry name" value="HTH_MerR-trunc"/>
    <property type="match status" value="1"/>
</dbReference>
<dbReference type="Proteomes" id="UP000033944">
    <property type="component" value="Unassembled WGS sequence"/>
</dbReference>
<dbReference type="AlphaFoldDB" id="A0A0G0L7C9"/>
<feature type="non-terminal residue" evidence="3">
    <location>
        <position position="1259"/>
    </location>
</feature>
<comment type="caution">
    <text evidence="3">The sequence shown here is derived from an EMBL/GenBank/DDBJ whole genome shotgun (WGS) entry which is preliminary data.</text>
</comment>
<feature type="domain" description="HTH merR-type" evidence="2">
    <location>
        <begin position="13"/>
        <end position="56"/>
    </location>
</feature>
<accession>A0A0G0L7C9</accession>
<feature type="transmembrane region" description="Helical" evidence="1">
    <location>
        <begin position="109"/>
        <end position="128"/>
    </location>
</feature>
<dbReference type="Pfam" id="PF00376">
    <property type="entry name" value="MerR"/>
    <property type="match status" value="1"/>
</dbReference>
<reference evidence="3 4" key="1">
    <citation type="journal article" date="2015" name="Nature">
        <title>rRNA introns, odd ribosomes, and small enigmatic genomes across a large radiation of phyla.</title>
        <authorList>
            <person name="Brown C.T."/>
            <person name="Hug L.A."/>
            <person name="Thomas B.C."/>
            <person name="Sharon I."/>
            <person name="Castelle C.J."/>
            <person name="Singh A."/>
            <person name="Wilkins M.J."/>
            <person name="Williams K.H."/>
            <person name="Banfield J.F."/>
        </authorList>
    </citation>
    <scope>NUCLEOTIDE SEQUENCE [LARGE SCALE GENOMIC DNA]</scope>
</reference>
<dbReference type="InterPro" id="IPR009061">
    <property type="entry name" value="DNA-bd_dom_put_sf"/>
</dbReference>
<keyword evidence="1" id="KW-0812">Transmembrane</keyword>
<dbReference type="InterPro" id="IPR000551">
    <property type="entry name" value="MerR-type_HTH_dom"/>
</dbReference>
<dbReference type="GO" id="GO:0003677">
    <property type="term" value="F:DNA binding"/>
    <property type="evidence" value="ECO:0007669"/>
    <property type="project" value="InterPro"/>
</dbReference>
<keyword evidence="1" id="KW-0472">Membrane</keyword>
<evidence type="ECO:0000313" key="4">
    <source>
        <dbReference type="Proteomes" id="UP000033944"/>
    </source>
</evidence>
<dbReference type="Gene3D" id="1.10.1660.10">
    <property type="match status" value="1"/>
</dbReference>
<dbReference type="EMBL" id="LBVN01000014">
    <property type="protein sequence ID" value="KKQ86912.1"/>
    <property type="molecule type" value="Genomic_DNA"/>
</dbReference>
<proteinExistence type="predicted"/>
<dbReference type="PROSITE" id="PS50937">
    <property type="entry name" value="HTH_MERR_2"/>
    <property type="match status" value="1"/>
</dbReference>
<keyword evidence="1" id="KW-1133">Transmembrane helix</keyword>
<dbReference type="GO" id="GO:0006355">
    <property type="term" value="P:regulation of DNA-templated transcription"/>
    <property type="evidence" value="ECO:0007669"/>
    <property type="project" value="InterPro"/>
</dbReference>
<protein>
    <submittedName>
        <fullName evidence="3">Serine-rich adhesin, platelet-type</fullName>
    </submittedName>
</protein>
<evidence type="ECO:0000259" key="2">
    <source>
        <dbReference type="PROSITE" id="PS50937"/>
    </source>
</evidence>
<organism evidence="3 4">
    <name type="scientific">Candidatus Woesebacteria bacterium GW2011_GWB1_38_8b</name>
    <dbReference type="NCBI Taxonomy" id="1618571"/>
    <lineage>
        <taxon>Bacteria</taxon>
        <taxon>Candidatus Woeseibacteriota</taxon>
    </lineage>
</organism>
<dbReference type="SUPFAM" id="SSF46955">
    <property type="entry name" value="Putative DNA-binding domain"/>
    <property type="match status" value="1"/>
</dbReference>